<dbReference type="InterPro" id="IPR011090">
    <property type="entry name" value="Integr_conj_element_PFL4709"/>
</dbReference>
<gene>
    <name evidence="2" type="ORF">HV331_25780</name>
</gene>
<reference evidence="3" key="1">
    <citation type="submission" date="2020-06" db="EMBL/GenBank/DDBJ databases">
        <title>REHAB project genomes.</title>
        <authorList>
            <person name="Shaw L.P."/>
        </authorList>
    </citation>
    <scope>NUCLEOTIDE SEQUENCE [LARGE SCALE GENOMIC DNA]</scope>
    <source>
        <strain evidence="3">RHBSTW-00938</strain>
        <plasmid evidence="3">prhbstw-00938_2</plasmid>
    </source>
</reference>
<protein>
    <submittedName>
        <fullName evidence="2">TIGR03757 family integrating conjugative element protein</fullName>
    </submittedName>
</protein>
<dbReference type="EMBL" id="CP055905">
    <property type="protein sequence ID" value="QMR42925.1"/>
    <property type="molecule type" value="Genomic_DNA"/>
</dbReference>
<dbReference type="AlphaFoldDB" id="A0AAP9R2I9"/>
<geneLocation type="plasmid" evidence="3">
    <name>prhbstw-00938_2</name>
</geneLocation>
<feature type="chain" id="PRO_5042909895" evidence="1">
    <location>
        <begin position="19"/>
        <end position="131"/>
    </location>
</feature>
<accession>A0AAP9R2I9</accession>
<evidence type="ECO:0000313" key="3">
    <source>
        <dbReference type="Proteomes" id="UP000514462"/>
    </source>
</evidence>
<sequence length="131" mass="14117">MKIFTGIIPLLLSLPAMAGTVLYTDTAHPPVNLTPDTVVVYLDGPQVLSRSMTGTLPANPQQAEAAARQVMQSPGWQKQDQQLRKIYGRVIHAWELGVEKYPAVVFDDRDVVYGTADVAQAMALRAGGGPS</sequence>
<feature type="signal peptide" evidence="1">
    <location>
        <begin position="1"/>
        <end position="18"/>
    </location>
</feature>
<keyword evidence="1" id="KW-0732">Signal</keyword>
<evidence type="ECO:0000313" key="2">
    <source>
        <dbReference type="EMBL" id="QMR42925.1"/>
    </source>
</evidence>
<proteinExistence type="predicted"/>
<organism evidence="2 3">
    <name type="scientific">Klebsiella aerogenes</name>
    <name type="common">Enterobacter aerogenes</name>
    <dbReference type="NCBI Taxonomy" id="548"/>
    <lineage>
        <taxon>Bacteria</taxon>
        <taxon>Pseudomonadati</taxon>
        <taxon>Pseudomonadota</taxon>
        <taxon>Gammaproteobacteria</taxon>
        <taxon>Enterobacterales</taxon>
        <taxon>Enterobacteriaceae</taxon>
        <taxon>Klebsiella/Raoultella group</taxon>
        <taxon>Klebsiella</taxon>
    </lineage>
</organism>
<name>A0AAP9R2I9_KLEAE</name>
<dbReference type="NCBIfam" id="TIGR03757">
    <property type="entry name" value="conj_TIGR03757"/>
    <property type="match status" value="1"/>
</dbReference>
<evidence type="ECO:0000256" key="1">
    <source>
        <dbReference type="SAM" id="SignalP"/>
    </source>
</evidence>
<keyword evidence="2" id="KW-0614">Plasmid</keyword>
<dbReference type="Pfam" id="PF07511">
    <property type="entry name" value="DUF1525"/>
    <property type="match status" value="1"/>
</dbReference>
<dbReference type="Proteomes" id="UP000514462">
    <property type="component" value="Plasmid pRHBSTW-00938_2"/>
</dbReference>
<dbReference type="RefSeq" id="WP_182015697.1">
    <property type="nucleotide sequence ID" value="NZ_CP055905.1"/>
</dbReference>